<dbReference type="InterPro" id="IPR025336">
    <property type="entry name" value="SCO4226-like"/>
</dbReference>
<dbReference type="EMBL" id="JAXCLX010000001">
    <property type="protein sequence ID" value="MDY0872033.1"/>
    <property type="molecule type" value="Genomic_DNA"/>
</dbReference>
<dbReference type="Gene3D" id="3.30.70.3090">
    <property type="entry name" value="ORF SCO4226, nickel-binding ferredoxin-like monomer"/>
    <property type="match status" value="1"/>
</dbReference>
<evidence type="ECO:0000313" key="2">
    <source>
        <dbReference type="Proteomes" id="UP001271769"/>
    </source>
</evidence>
<dbReference type="Pfam" id="PF14026">
    <property type="entry name" value="SCO4226-like"/>
    <property type="match status" value="1"/>
</dbReference>
<dbReference type="Proteomes" id="UP001271769">
    <property type="component" value="Unassembled WGS sequence"/>
</dbReference>
<dbReference type="InterPro" id="IPR042557">
    <property type="entry name" value="SCO4226"/>
</dbReference>
<proteinExistence type="predicted"/>
<gene>
    <name evidence="1" type="ORF">SMD31_08865</name>
</gene>
<protein>
    <submittedName>
        <fullName evidence="1">DUF4242 domain-containing protein</fullName>
    </submittedName>
</protein>
<evidence type="ECO:0000313" key="1">
    <source>
        <dbReference type="EMBL" id="MDY0872033.1"/>
    </source>
</evidence>
<keyword evidence="2" id="KW-1185">Reference proteome</keyword>
<sequence>MPRYVVEREFAAGLVVPINDEGAKACLKVVETNLTDGVTWVHSYVSTDKRKSYCVYDGPNPEAIRRVAGKTNLPVTNITEVRVLDPYFYS</sequence>
<accession>A0ABU5DXJ9</accession>
<reference evidence="1 2" key="1">
    <citation type="journal article" date="2013" name="Antonie Van Leeuwenhoek">
        <title>Dongia rigui sp. nov., isolated from freshwater of a large wetland in Korea.</title>
        <authorList>
            <person name="Baik K.S."/>
            <person name="Hwang Y.M."/>
            <person name="Choi J.S."/>
            <person name="Kwon J."/>
            <person name="Seong C.N."/>
        </authorList>
    </citation>
    <scope>NUCLEOTIDE SEQUENCE [LARGE SCALE GENOMIC DNA]</scope>
    <source>
        <strain evidence="1 2">04SU4-P</strain>
    </source>
</reference>
<comment type="caution">
    <text evidence="1">The sequence shown here is derived from an EMBL/GenBank/DDBJ whole genome shotgun (WGS) entry which is preliminary data.</text>
</comment>
<organism evidence="1 2">
    <name type="scientific">Dongia rigui</name>
    <dbReference type="NCBI Taxonomy" id="940149"/>
    <lineage>
        <taxon>Bacteria</taxon>
        <taxon>Pseudomonadati</taxon>
        <taxon>Pseudomonadota</taxon>
        <taxon>Alphaproteobacteria</taxon>
        <taxon>Rhodospirillales</taxon>
        <taxon>Dongiaceae</taxon>
        <taxon>Dongia</taxon>
    </lineage>
</organism>
<name>A0ABU5DXJ9_9PROT</name>
<dbReference type="RefSeq" id="WP_320500452.1">
    <property type="nucleotide sequence ID" value="NZ_JAXCLX010000001.1"/>
</dbReference>